<name>A0ABR1ILL3_9AGAR</name>
<feature type="compositionally biased region" description="Low complexity" evidence="2">
    <location>
        <begin position="873"/>
        <end position="887"/>
    </location>
</feature>
<evidence type="ECO:0000256" key="2">
    <source>
        <dbReference type="SAM" id="MobiDB-lite"/>
    </source>
</evidence>
<feature type="compositionally biased region" description="Polar residues" evidence="2">
    <location>
        <begin position="12"/>
        <end position="31"/>
    </location>
</feature>
<sequence>MDPSPAMDVDQDATSNPLDGGNAQNKVLSPETQAQTATASQQRPDTMEVDSSDARTEKRKRTATEELERGRVRIVESEKDKSLVKRLEAEISDLKQANANLENEIDDVNYQLKTEISDLKRANQSFHDELINLRAVDISVVDDINPSSLTPHESEKLIPLITKLQLHIKHLEDPSRYVTADIEPSNEAEKNLLDRINQLQILYNTALKQKSVFLDSMKSAQRDKDAFRQQAVGLQETNTRVQHELRQLQAGTQQTPDRQVQDLQSRIEQLLADNNSLKSNIEALQKAQQESIDAQEHAEKELPPEFRSICAQTDGEDVVLELENLRANMSRIEKDLEEVEQQRESFRNARDRVAVILKSKKEEYKMEKEQLDAELQEAAERERILKDEKASAEAQLDNTKQKIQEDNQKQAEKLAQLRQELSSIRAERDGFKNKIVELGTVNDNLKQSNNELSQKMASAQKELDDLKEASTSTFEDLKNEYGRMLEQKLAQQQSASQRDIEELQASKRREIEELQASKQREVEELQASKQREIKELQASKQREIEELRASKQRDIEELRASNQHDIEELHTTNQADIEHLQNDKNESDSRANSLERDIEYLKAEYQQALKSAEQAKDSLRTEATQLQNEAKQLKQTAEEKDSLIQQLQTAMKKTEAAHNASHEKAIQKLSEANAAKDIALKKLADEQKRAIDAESLYESLQSQHRACQANIEALKQDANKRIAEATGLLKKYMADLRQAKEQIQGAENLVKEKTEEITRLQEEVAKLKTNSQTAQDSAPAPSLFPASRQTLNGARVTAEFRRAAEAESSNQNASRPRYRLGGVIPTAQFPWGNNQPSRFTTAGRRLRAAGQGDPDDSDSDDNAGNNGSGHGNNAGNNGPDGQNYLESDSSDEGENGDDEMEERDDHVIRRKWERMGKKKKYTQQQQNINCSRLARDLVLACIGSKHLFEGFACDQVDNERLTNFHTEPTAYGPKLRNSRLDKRGTSTQQMLDESRWNQTLMHNLANEAAVIFANCPDKRFGTGPEDGWYKMIRVRIQPILKTHLEALPKFPGEPLRERIQRVAARYEKIKEYNKRNNILHTKYHVRASVGAIMTQVLHQRGDNEGEEMWQYVLKCLGWLEHDGMSDEEEGSELVTIDGRESRIQVRKVVKLSWRHPSFRRLFEMIDQTREVEAAIFAHQGRPPMKRIRVDQGPTRQRPPPQHLPASFFNPEYLQELQKFPYQIENLRLSRKDFPLREVPDLPDFDGP</sequence>
<proteinExistence type="predicted"/>
<evidence type="ECO:0000313" key="3">
    <source>
        <dbReference type="EMBL" id="KAK7434487.1"/>
    </source>
</evidence>
<accession>A0ABR1ILL3</accession>
<feature type="region of interest" description="Disordered" evidence="2">
    <location>
        <begin position="768"/>
        <end position="788"/>
    </location>
</feature>
<feature type="compositionally biased region" description="Basic and acidic residues" evidence="2">
    <location>
        <begin position="399"/>
        <end position="410"/>
    </location>
</feature>
<evidence type="ECO:0000313" key="4">
    <source>
        <dbReference type="Proteomes" id="UP001498398"/>
    </source>
</evidence>
<feature type="region of interest" description="Disordered" evidence="2">
    <location>
        <begin position="845"/>
        <end position="910"/>
    </location>
</feature>
<protein>
    <submittedName>
        <fullName evidence="3">Uncharacterized protein</fullName>
    </submittedName>
</protein>
<feature type="region of interest" description="Disordered" evidence="2">
    <location>
        <begin position="1"/>
        <end position="65"/>
    </location>
</feature>
<feature type="compositionally biased region" description="Low complexity" evidence="2">
    <location>
        <begin position="32"/>
        <end position="42"/>
    </location>
</feature>
<keyword evidence="4" id="KW-1185">Reference proteome</keyword>
<feature type="compositionally biased region" description="Basic and acidic residues" evidence="2">
    <location>
        <begin position="52"/>
        <end position="65"/>
    </location>
</feature>
<feature type="region of interest" description="Disordered" evidence="2">
    <location>
        <begin position="513"/>
        <end position="568"/>
    </location>
</feature>
<feature type="region of interest" description="Disordered" evidence="2">
    <location>
        <begin position="389"/>
        <end position="410"/>
    </location>
</feature>
<feature type="compositionally biased region" description="Acidic residues" evidence="2">
    <location>
        <begin position="888"/>
        <end position="902"/>
    </location>
</feature>
<keyword evidence="1" id="KW-0175">Coiled coil</keyword>
<evidence type="ECO:0000256" key="1">
    <source>
        <dbReference type="SAM" id="Coils"/>
    </source>
</evidence>
<organism evidence="3 4">
    <name type="scientific">Marasmiellus scandens</name>
    <dbReference type="NCBI Taxonomy" id="2682957"/>
    <lineage>
        <taxon>Eukaryota</taxon>
        <taxon>Fungi</taxon>
        <taxon>Dikarya</taxon>
        <taxon>Basidiomycota</taxon>
        <taxon>Agaricomycotina</taxon>
        <taxon>Agaricomycetes</taxon>
        <taxon>Agaricomycetidae</taxon>
        <taxon>Agaricales</taxon>
        <taxon>Marasmiineae</taxon>
        <taxon>Omphalotaceae</taxon>
        <taxon>Marasmiellus</taxon>
    </lineage>
</organism>
<comment type="caution">
    <text evidence="3">The sequence shown here is derived from an EMBL/GenBank/DDBJ whole genome shotgun (WGS) entry which is preliminary data.</text>
</comment>
<gene>
    <name evidence="3" type="ORF">VKT23_020171</name>
</gene>
<dbReference type="Proteomes" id="UP001498398">
    <property type="component" value="Unassembled WGS sequence"/>
</dbReference>
<reference evidence="3 4" key="1">
    <citation type="submission" date="2024-01" db="EMBL/GenBank/DDBJ databases">
        <title>A draft genome for the cacao thread blight pathogen Marasmiellus scandens.</title>
        <authorList>
            <person name="Baruah I.K."/>
            <person name="Leung J."/>
            <person name="Bukari Y."/>
            <person name="Amoako-Attah I."/>
            <person name="Meinhardt L.W."/>
            <person name="Bailey B.A."/>
            <person name="Cohen S.P."/>
        </authorList>
    </citation>
    <scope>NUCLEOTIDE SEQUENCE [LARGE SCALE GENOMIC DNA]</scope>
    <source>
        <strain evidence="3 4">GH-19</strain>
    </source>
</reference>
<dbReference type="EMBL" id="JBANRG010000123">
    <property type="protein sequence ID" value="KAK7434487.1"/>
    <property type="molecule type" value="Genomic_DNA"/>
</dbReference>
<feature type="compositionally biased region" description="Basic and acidic residues" evidence="2">
    <location>
        <begin position="529"/>
        <end position="568"/>
    </location>
</feature>
<feature type="coiled-coil region" evidence="1">
    <location>
        <begin position="77"/>
        <end position="118"/>
    </location>
</feature>